<feature type="transmembrane region" description="Helical" evidence="5">
    <location>
        <begin position="102"/>
        <end position="123"/>
    </location>
</feature>
<dbReference type="PANTHER" id="PTHR13531:SF0">
    <property type="entry name" value="GEO07735P1-RELATED"/>
    <property type="match status" value="1"/>
</dbReference>
<evidence type="ECO:0000313" key="6">
    <source>
        <dbReference type="EMBL" id="CDW79806.1"/>
    </source>
</evidence>
<evidence type="ECO:0008006" key="8">
    <source>
        <dbReference type="Google" id="ProtNLM"/>
    </source>
</evidence>
<dbReference type="OrthoDB" id="309785at2759"/>
<keyword evidence="7" id="KW-1185">Reference proteome</keyword>
<sequence length="167" mass="19344">MFTGNRNPPYNPQAQNNRQIHLGEPEKPIFSSLLQLQSLLYFDVYFSLILLIIMFCFYLFKLFALPYPQGQWEMEMIFLITYSFLQYARIESGRRGNRIESWGGIVFMIFLTAFSIFANGFFIGLQTYVLNLEVVLHSIAIGFAGLETLLGIICIIMFIRIDGKPKE</sequence>
<protein>
    <recommendedName>
        <fullName evidence="8">Transmembrane protein</fullName>
    </recommendedName>
</protein>
<dbReference type="Proteomes" id="UP000039865">
    <property type="component" value="Unassembled WGS sequence"/>
</dbReference>
<dbReference type="OMA" id="ITFARAN"/>
<evidence type="ECO:0000256" key="5">
    <source>
        <dbReference type="SAM" id="Phobius"/>
    </source>
</evidence>
<keyword evidence="3 5" id="KW-1133">Transmembrane helix</keyword>
<dbReference type="Pfam" id="PF09799">
    <property type="entry name" value="Transmemb_17"/>
    <property type="match status" value="1"/>
</dbReference>
<evidence type="ECO:0000256" key="3">
    <source>
        <dbReference type="ARBA" id="ARBA00022989"/>
    </source>
</evidence>
<name>A0A078AD88_STYLE</name>
<keyword evidence="2 5" id="KW-0812">Transmembrane</keyword>
<feature type="transmembrane region" description="Helical" evidence="5">
    <location>
        <begin position="135"/>
        <end position="159"/>
    </location>
</feature>
<evidence type="ECO:0000256" key="1">
    <source>
        <dbReference type="ARBA" id="ARBA00004141"/>
    </source>
</evidence>
<organism evidence="6 7">
    <name type="scientific">Stylonychia lemnae</name>
    <name type="common">Ciliate</name>
    <dbReference type="NCBI Taxonomy" id="5949"/>
    <lineage>
        <taxon>Eukaryota</taxon>
        <taxon>Sar</taxon>
        <taxon>Alveolata</taxon>
        <taxon>Ciliophora</taxon>
        <taxon>Intramacronucleata</taxon>
        <taxon>Spirotrichea</taxon>
        <taxon>Stichotrichia</taxon>
        <taxon>Sporadotrichida</taxon>
        <taxon>Oxytrichidae</taxon>
        <taxon>Stylonychinae</taxon>
        <taxon>Stylonychia</taxon>
    </lineage>
</organism>
<comment type="subcellular location">
    <subcellularLocation>
        <location evidence="1">Membrane</location>
        <topology evidence="1">Multi-pass membrane protein</topology>
    </subcellularLocation>
</comment>
<evidence type="ECO:0000256" key="4">
    <source>
        <dbReference type="ARBA" id="ARBA00023136"/>
    </source>
</evidence>
<dbReference type="InParanoid" id="A0A078AD88"/>
<evidence type="ECO:0000313" key="7">
    <source>
        <dbReference type="Proteomes" id="UP000039865"/>
    </source>
</evidence>
<keyword evidence="4 5" id="KW-0472">Membrane</keyword>
<reference evidence="6 7" key="1">
    <citation type="submission" date="2014-06" db="EMBL/GenBank/DDBJ databases">
        <authorList>
            <person name="Swart Estienne"/>
        </authorList>
    </citation>
    <scope>NUCLEOTIDE SEQUENCE [LARGE SCALE GENOMIC DNA]</scope>
    <source>
        <strain evidence="6 7">130c</strain>
    </source>
</reference>
<gene>
    <name evidence="6" type="primary">Contig14638.g15601</name>
    <name evidence="6" type="ORF">STYLEM_8798</name>
</gene>
<dbReference type="PANTHER" id="PTHR13531">
    <property type="entry name" value="GEO07735P1-RELATED-RELATED"/>
    <property type="match status" value="1"/>
</dbReference>
<proteinExistence type="predicted"/>
<dbReference type="GO" id="GO:0035869">
    <property type="term" value="C:ciliary transition zone"/>
    <property type="evidence" value="ECO:0007669"/>
    <property type="project" value="TreeGrafter"/>
</dbReference>
<dbReference type="EMBL" id="CCKQ01008356">
    <property type="protein sequence ID" value="CDW79806.1"/>
    <property type="molecule type" value="Genomic_DNA"/>
</dbReference>
<dbReference type="InterPro" id="IPR019184">
    <property type="entry name" value="Uncharacterised_TM-17"/>
</dbReference>
<evidence type="ECO:0000256" key="2">
    <source>
        <dbReference type="ARBA" id="ARBA00022692"/>
    </source>
</evidence>
<feature type="transmembrane region" description="Helical" evidence="5">
    <location>
        <begin position="39"/>
        <end position="60"/>
    </location>
</feature>
<dbReference type="GO" id="GO:0016020">
    <property type="term" value="C:membrane"/>
    <property type="evidence" value="ECO:0007669"/>
    <property type="project" value="UniProtKB-SubCell"/>
</dbReference>
<dbReference type="AlphaFoldDB" id="A0A078AD88"/>
<dbReference type="GO" id="GO:1905515">
    <property type="term" value="P:non-motile cilium assembly"/>
    <property type="evidence" value="ECO:0007669"/>
    <property type="project" value="TreeGrafter"/>
</dbReference>
<accession>A0A078AD88</accession>